<evidence type="ECO:0000256" key="4">
    <source>
        <dbReference type="ARBA" id="ARBA00022989"/>
    </source>
</evidence>
<dbReference type="PANTHER" id="PTHR36115:SF6">
    <property type="entry name" value="PROLINE-RICH ANTIGEN HOMOLOG"/>
    <property type="match status" value="1"/>
</dbReference>
<dbReference type="InterPro" id="IPR010432">
    <property type="entry name" value="RDD"/>
</dbReference>
<feature type="domain" description="RDD" evidence="7">
    <location>
        <begin position="143"/>
        <end position="277"/>
    </location>
</feature>
<dbReference type="PANTHER" id="PTHR36115">
    <property type="entry name" value="PROLINE-RICH ANTIGEN HOMOLOG-RELATED"/>
    <property type="match status" value="1"/>
</dbReference>
<evidence type="ECO:0000259" key="7">
    <source>
        <dbReference type="Pfam" id="PF06271"/>
    </source>
</evidence>
<keyword evidence="3 6" id="KW-0812">Transmembrane</keyword>
<dbReference type="InterPro" id="IPR051791">
    <property type="entry name" value="Pra-immunoreactive"/>
</dbReference>
<keyword evidence="5 6" id="KW-0472">Membrane</keyword>
<evidence type="ECO:0008006" key="11">
    <source>
        <dbReference type="Google" id="ProtNLM"/>
    </source>
</evidence>
<dbReference type="RefSeq" id="WP_162337674.1">
    <property type="nucleotide sequence ID" value="NZ_JBHSRQ010000007.1"/>
</dbReference>
<feature type="transmembrane region" description="Helical" evidence="6">
    <location>
        <begin position="246"/>
        <end position="266"/>
    </location>
</feature>
<evidence type="ECO:0000313" key="9">
    <source>
        <dbReference type="EMBL" id="KAF1725223.1"/>
    </source>
</evidence>
<dbReference type="EMBL" id="PDWW01000011">
    <property type="protein sequence ID" value="KAF1725223.1"/>
    <property type="molecule type" value="Genomic_DNA"/>
</dbReference>
<feature type="domain" description="GYF" evidence="8">
    <location>
        <begin position="4"/>
        <end position="51"/>
    </location>
</feature>
<keyword evidence="10" id="KW-1185">Reference proteome</keyword>
<name>A0ABQ6ZHA8_9GAMM</name>
<evidence type="ECO:0000256" key="1">
    <source>
        <dbReference type="ARBA" id="ARBA00004651"/>
    </source>
</evidence>
<protein>
    <recommendedName>
        <fullName evidence="11">RDD family protein</fullName>
    </recommendedName>
</protein>
<keyword evidence="2" id="KW-1003">Cell membrane</keyword>
<dbReference type="InterPro" id="IPR025640">
    <property type="entry name" value="GYF_2"/>
</dbReference>
<feature type="transmembrane region" description="Helical" evidence="6">
    <location>
        <begin position="301"/>
        <end position="328"/>
    </location>
</feature>
<dbReference type="Pfam" id="PF06271">
    <property type="entry name" value="RDD"/>
    <property type="match status" value="1"/>
</dbReference>
<feature type="transmembrane region" description="Helical" evidence="6">
    <location>
        <begin position="158"/>
        <end position="177"/>
    </location>
</feature>
<sequence length="332" mass="35421">MSQWYYVDAHQQRHGPVDPGRVADLFRDGTLTRTSLVWREGMQEWTALINVAPELRLDMTPPLPPVPETTDAPVTATATAEEVRPLTGRAVFTASEPTYAPAAAPVAHPDATVTTGDSPYAAPHADIGAHAYAPAVREGHVVYAGFWKRVAACLIDGFALGIPVAIIVTIVGGLLGWGSSFSGTLLGRSQFNPAETVMSWVLSALVFAWFHSSAGLLATPGKLAIGIKVVRTDGGRISFLRGFARYWAYMLSSLLLCIGLLMAAFTGRKQGLHDFMCDTLVVDKWAFTSHPERQRDELGTVAVVVLVLGGLLIVGLLVLAVAAGFAIASMGR</sequence>
<evidence type="ECO:0000256" key="3">
    <source>
        <dbReference type="ARBA" id="ARBA00022692"/>
    </source>
</evidence>
<dbReference type="Proteomes" id="UP000781710">
    <property type="component" value="Unassembled WGS sequence"/>
</dbReference>
<evidence type="ECO:0000256" key="2">
    <source>
        <dbReference type="ARBA" id="ARBA00022475"/>
    </source>
</evidence>
<proteinExistence type="predicted"/>
<reference evidence="9 10" key="1">
    <citation type="submission" date="2017-10" db="EMBL/GenBank/DDBJ databases">
        <title>Whole genome sequencing of members of genus Pseudoxanthomonas.</title>
        <authorList>
            <person name="Kumar S."/>
            <person name="Bansal K."/>
            <person name="Kaur A."/>
            <person name="Patil P."/>
            <person name="Sharma S."/>
            <person name="Patil P.B."/>
        </authorList>
    </citation>
    <scope>NUCLEOTIDE SEQUENCE [LARGE SCALE GENOMIC DNA]</scope>
    <source>
        <strain evidence="9 10">DSM 17109</strain>
    </source>
</reference>
<organism evidence="9 10">
    <name type="scientific">Pseudoxanthomonas japonensis</name>
    <dbReference type="NCBI Taxonomy" id="69284"/>
    <lineage>
        <taxon>Bacteria</taxon>
        <taxon>Pseudomonadati</taxon>
        <taxon>Pseudomonadota</taxon>
        <taxon>Gammaproteobacteria</taxon>
        <taxon>Lysobacterales</taxon>
        <taxon>Lysobacteraceae</taxon>
        <taxon>Pseudoxanthomonas</taxon>
    </lineage>
</organism>
<dbReference type="Pfam" id="PF14237">
    <property type="entry name" value="GYF_2"/>
    <property type="match status" value="1"/>
</dbReference>
<evidence type="ECO:0000256" key="6">
    <source>
        <dbReference type="SAM" id="Phobius"/>
    </source>
</evidence>
<keyword evidence="4 6" id="KW-1133">Transmembrane helix</keyword>
<comment type="caution">
    <text evidence="9">The sequence shown here is derived from an EMBL/GenBank/DDBJ whole genome shotgun (WGS) entry which is preliminary data.</text>
</comment>
<feature type="transmembrane region" description="Helical" evidence="6">
    <location>
        <begin position="197"/>
        <end position="218"/>
    </location>
</feature>
<evidence type="ECO:0000313" key="10">
    <source>
        <dbReference type="Proteomes" id="UP000781710"/>
    </source>
</evidence>
<comment type="subcellular location">
    <subcellularLocation>
        <location evidence="1">Cell membrane</location>
        <topology evidence="1">Multi-pass membrane protein</topology>
    </subcellularLocation>
</comment>
<evidence type="ECO:0000256" key="5">
    <source>
        <dbReference type="ARBA" id="ARBA00023136"/>
    </source>
</evidence>
<evidence type="ECO:0000259" key="8">
    <source>
        <dbReference type="Pfam" id="PF14237"/>
    </source>
</evidence>
<gene>
    <name evidence="9" type="ORF">CSC78_09510</name>
</gene>
<accession>A0ABQ6ZHA8</accession>